<protein>
    <submittedName>
        <fullName evidence="2">Uncharacterized protein</fullName>
    </submittedName>
</protein>
<evidence type="ECO:0000313" key="3">
    <source>
        <dbReference type="Proteomes" id="UP001243330"/>
    </source>
</evidence>
<keyword evidence="3" id="KW-1185">Reference proteome</keyword>
<accession>A0AAD9AA55</accession>
<evidence type="ECO:0000313" key="2">
    <source>
        <dbReference type="EMBL" id="KAK1844318.1"/>
    </source>
</evidence>
<evidence type="ECO:0000256" key="1">
    <source>
        <dbReference type="SAM" id="MobiDB-lite"/>
    </source>
</evidence>
<gene>
    <name evidence="2" type="ORF">CCHR01_13033</name>
</gene>
<name>A0AAD9AA55_9PEZI</name>
<dbReference type="Proteomes" id="UP001243330">
    <property type="component" value="Unassembled WGS sequence"/>
</dbReference>
<sequence length="235" mass="26450">MDLGPPVARVLMMRFRDPPPPFHSSDVIQSPGSVWVSSPSFIPHSSASLSKEERNRCAHGVAFSLEARESWTELHAHAQSSRSVANKVTETGLSEPLPVHKILRLHGGERTPCITPIHLRLSSRPNRSRERRREEKNTSPVPRANDSFDVKTLLPSGRRCQSVRASYQSRRISRREWEAWVPATGSCQPVTRHFSACLSTTRERKLYGASQKTRLPTHALSTAPKWALLLEIKIL</sequence>
<proteinExistence type="predicted"/>
<feature type="compositionally biased region" description="Basic and acidic residues" evidence="1">
    <location>
        <begin position="127"/>
        <end position="137"/>
    </location>
</feature>
<comment type="caution">
    <text evidence="2">The sequence shown here is derived from an EMBL/GenBank/DDBJ whole genome shotgun (WGS) entry which is preliminary data.</text>
</comment>
<dbReference type="AlphaFoldDB" id="A0AAD9AA55"/>
<organism evidence="2 3">
    <name type="scientific">Colletotrichum chrysophilum</name>
    <dbReference type="NCBI Taxonomy" id="1836956"/>
    <lineage>
        <taxon>Eukaryota</taxon>
        <taxon>Fungi</taxon>
        <taxon>Dikarya</taxon>
        <taxon>Ascomycota</taxon>
        <taxon>Pezizomycotina</taxon>
        <taxon>Sordariomycetes</taxon>
        <taxon>Hypocreomycetidae</taxon>
        <taxon>Glomerellales</taxon>
        <taxon>Glomerellaceae</taxon>
        <taxon>Colletotrichum</taxon>
        <taxon>Colletotrichum gloeosporioides species complex</taxon>
    </lineage>
</organism>
<feature type="region of interest" description="Disordered" evidence="1">
    <location>
        <begin position="122"/>
        <end position="148"/>
    </location>
</feature>
<dbReference type="EMBL" id="JAQOWY010000316">
    <property type="protein sequence ID" value="KAK1844318.1"/>
    <property type="molecule type" value="Genomic_DNA"/>
</dbReference>
<reference evidence="2" key="1">
    <citation type="submission" date="2023-01" db="EMBL/GenBank/DDBJ databases">
        <title>Colletotrichum chrysophilum M932 genome sequence.</title>
        <authorList>
            <person name="Baroncelli R."/>
        </authorList>
    </citation>
    <scope>NUCLEOTIDE SEQUENCE</scope>
    <source>
        <strain evidence="2">M932</strain>
    </source>
</reference>